<keyword evidence="4" id="KW-1185">Reference proteome</keyword>
<reference evidence="3 4" key="1">
    <citation type="journal article" date="2013" name="Genome Biol.">
        <title>Genome of Acanthamoeba castellanii highlights extensive lateral gene transfer and early evolution of tyrosine kinase signaling.</title>
        <authorList>
            <person name="Clarke M."/>
            <person name="Lohan A.J."/>
            <person name="Liu B."/>
            <person name="Lagkouvardos I."/>
            <person name="Roy S."/>
            <person name="Zafar N."/>
            <person name="Bertelli C."/>
            <person name="Schilde C."/>
            <person name="Kianianmomeni A."/>
            <person name="Burglin T.R."/>
            <person name="Frech C."/>
            <person name="Turcotte B."/>
            <person name="Kopec K.O."/>
            <person name="Synnott J.M."/>
            <person name="Choo C."/>
            <person name="Paponov I."/>
            <person name="Finkler A."/>
            <person name="Soon Heng Tan C."/>
            <person name="Hutchins A.P."/>
            <person name="Weinmeier T."/>
            <person name="Rattei T."/>
            <person name="Chu J.S."/>
            <person name="Gimenez G."/>
            <person name="Irimia M."/>
            <person name="Rigden D.J."/>
            <person name="Fitzpatrick D.A."/>
            <person name="Lorenzo-Morales J."/>
            <person name="Bateman A."/>
            <person name="Chiu C.H."/>
            <person name="Tang P."/>
            <person name="Hegemann P."/>
            <person name="Fromm H."/>
            <person name="Raoult D."/>
            <person name="Greub G."/>
            <person name="Miranda-Saavedra D."/>
            <person name="Chen N."/>
            <person name="Nash P."/>
            <person name="Ginger M.L."/>
            <person name="Horn M."/>
            <person name="Schaap P."/>
            <person name="Caler L."/>
            <person name="Loftus B."/>
        </authorList>
    </citation>
    <scope>NUCLEOTIDE SEQUENCE [LARGE SCALE GENOMIC DNA]</scope>
    <source>
        <strain evidence="3 4">Neff</strain>
    </source>
</reference>
<dbReference type="VEuPathDB" id="AmoebaDB:ACA1_206870"/>
<proteinExistence type="predicted"/>
<dbReference type="RefSeq" id="XP_004339926.1">
    <property type="nucleotide sequence ID" value="XM_004339878.1"/>
</dbReference>
<evidence type="ECO:0000256" key="2">
    <source>
        <dbReference type="SAM" id="SignalP"/>
    </source>
</evidence>
<feature type="transmembrane region" description="Helical" evidence="1">
    <location>
        <begin position="110"/>
        <end position="143"/>
    </location>
</feature>
<evidence type="ECO:0000313" key="4">
    <source>
        <dbReference type="Proteomes" id="UP000011083"/>
    </source>
</evidence>
<dbReference type="KEGG" id="acan:ACA1_206870"/>
<accession>L8GY32</accession>
<organism evidence="3 4">
    <name type="scientific">Acanthamoeba castellanii (strain ATCC 30010 / Neff)</name>
    <dbReference type="NCBI Taxonomy" id="1257118"/>
    <lineage>
        <taxon>Eukaryota</taxon>
        <taxon>Amoebozoa</taxon>
        <taxon>Discosea</taxon>
        <taxon>Longamoebia</taxon>
        <taxon>Centramoebida</taxon>
        <taxon>Acanthamoebidae</taxon>
        <taxon>Acanthamoeba</taxon>
    </lineage>
</organism>
<keyword evidence="1" id="KW-0812">Transmembrane</keyword>
<dbReference type="EMBL" id="KB007966">
    <property type="protein sequence ID" value="ELR17910.1"/>
    <property type="molecule type" value="Genomic_DNA"/>
</dbReference>
<dbReference type="GeneID" id="14918640"/>
<keyword evidence="1" id="KW-0472">Membrane</keyword>
<evidence type="ECO:0000256" key="1">
    <source>
        <dbReference type="SAM" id="Phobius"/>
    </source>
</evidence>
<feature type="signal peptide" evidence="2">
    <location>
        <begin position="1"/>
        <end position="23"/>
    </location>
</feature>
<evidence type="ECO:0008006" key="5">
    <source>
        <dbReference type="Google" id="ProtNLM"/>
    </source>
</evidence>
<dbReference type="AlphaFoldDB" id="L8GY32"/>
<feature type="chain" id="PRO_5003990194" description="Plexin repeat domain containing protein" evidence="2">
    <location>
        <begin position="24"/>
        <end position="186"/>
    </location>
</feature>
<evidence type="ECO:0000313" key="3">
    <source>
        <dbReference type="EMBL" id="ELR17910.1"/>
    </source>
</evidence>
<sequence length="186" mass="19546">MASSKQCTLLVLFVALLAVFAFADEAPGTSDAAPVTPSTTAEDSPVEASAYCSLYTSCSTCSGSCGWCGDSDTTGYCTDCVSGSSNCNKPASCTYKYWTHNICPSDVDALVLGVGAIIGIIVASVVGFCCLVAIVAGLIFCLCCRPRHSTYVIAGQPQVHHVHHEQPILHHQHHGYSQPGKHYNAV</sequence>
<gene>
    <name evidence="3" type="ORF">ACA1_206870</name>
</gene>
<name>L8GY32_ACACF</name>
<protein>
    <recommendedName>
        <fullName evidence="5">Plexin repeat domain containing protein</fullName>
    </recommendedName>
</protein>
<keyword evidence="2" id="KW-0732">Signal</keyword>
<dbReference type="Proteomes" id="UP000011083">
    <property type="component" value="Unassembled WGS sequence"/>
</dbReference>
<keyword evidence="1" id="KW-1133">Transmembrane helix</keyword>